<accession>A0A7J4IZD7</accession>
<proteinExistence type="predicted"/>
<dbReference type="EMBL" id="DUGC01000014">
    <property type="protein sequence ID" value="HIH09167.1"/>
    <property type="molecule type" value="Genomic_DNA"/>
</dbReference>
<sequence length="176" mass="19158">MGASAISADVTVIVEQLIYPKDDDLDGVSNTVDRCPRTATAARRFVNIFGCALPIATKFDIKPDFNATDINGMQNLELGISQYGKISYSGKNILLMKTINSEDDRLDIDADMNISQNKITLGQNNLPQLNVPATITLYNTNFANPKILKDGAECTACSITGYDRVSKKIVFSVPGF</sequence>
<evidence type="ECO:0000313" key="1">
    <source>
        <dbReference type="EMBL" id="HIH09167.1"/>
    </source>
</evidence>
<protein>
    <submittedName>
        <fullName evidence="1">Uncharacterized protein</fullName>
    </submittedName>
</protein>
<evidence type="ECO:0000313" key="2">
    <source>
        <dbReference type="Proteomes" id="UP000565078"/>
    </source>
</evidence>
<dbReference type="Proteomes" id="UP000565078">
    <property type="component" value="Unassembled WGS sequence"/>
</dbReference>
<gene>
    <name evidence="1" type="ORF">HA254_00700</name>
</gene>
<organism evidence="1 2">
    <name type="scientific">Candidatus Iainarchaeum sp</name>
    <dbReference type="NCBI Taxonomy" id="3101447"/>
    <lineage>
        <taxon>Archaea</taxon>
        <taxon>Candidatus Iainarchaeota</taxon>
        <taxon>Candidatus Iainarchaeia</taxon>
        <taxon>Candidatus Iainarchaeales</taxon>
        <taxon>Candidatus Iainarchaeaceae</taxon>
        <taxon>Candidatus Iainarchaeum</taxon>
    </lineage>
</organism>
<name>A0A7J4IZD7_9ARCH</name>
<comment type="caution">
    <text evidence="1">The sequence shown here is derived from an EMBL/GenBank/DDBJ whole genome shotgun (WGS) entry which is preliminary data.</text>
</comment>
<dbReference type="AlphaFoldDB" id="A0A7J4IZD7"/>
<reference evidence="2" key="1">
    <citation type="journal article" date="2020" name="bioRxiv">
        <title>A rank-normalized archaeal taxonomy based on genome phylogeny resolves widespread incomplete and uneven classifications.</title>
        <authorList>
            <person name="Rinke C."/>
            <person name="Chuvochina M."/>
            <person name="Mussig A.J."/>
            <person name="Chaumeil P.-A."/>
            <person name="Waite D.W."/>
            <person name="Whitman W.B."/>
            <person name="Parks D.H."/>
            <person name="Hugenholtz P."/>
        </authorList>
    </citation>
    <scope>NUCLEOTIDE SEQUENCE [LARGE SCALE GENOMIC DNA]</scope>
</reference>